<evidence type="ECO:0000256" key="1">
    <source>
        <dbReference type="SAM" id="MobiDB-lite"/>
    </source>
</evidence>
<protein>
    <submittedName>
        <fullName evidence="2">Uncharacterized protein</fullName>
    </submittedName>
</protein>
<name>A0A6A7C482_9PEZI</name>
<dbReference type="AlphaFoldDB" id="A0A6A7C482"/>
<evidence type="ECO:0000313" key="3">
    <source>
        <dbReference type="Proteomes" id="UP000799421"/>
    </source>
</evidence>
<reference evidence="2" key="1">
    <citation type="journal article" date="2020" name="Stud. Mycol.">
        <title>101 Dothideomycetes genomes: a test case for predicting lifestyles and emergence of pathogens.</title>
        <authorList>
            <person name="Haridas S."/>
            <person name="Albert R."/>
            <person name="Binder M."/>
            <person name="Bloem J."/>
            <person name="Labutti K."/>
            <person name="Salamov A."/>
            <person name="Andreopoulos B."/>
            <person name="Baker S."/>
            <person name="Barry K."/>
            <person name="Bills G."/>
            <person name="Bluhm B."/>
            <person name="Cannon C."/>
            <person name="Castanera R."/>
            <person name="Culley D."/>
            <person name="Daum C."/>
            <person name="Ezra D."/>
            <person name="Gonzalez J."/>
            <person name="Henrissat B."/>
            <person name="Kuo A."/>
            <person name="Liang C."/>
            <person name="Lipzen A."/>
            <person name="Lutzoni F."/>
            <person name="Magnuson J."/>
            <person name="Mondo S."/>
            <person name="Nolan M."/>
            <person name="Ohm R."/>
            <person name="Pangilinan J."/>
            <person name="Park H.-J."/>
            <person name="Ramirez L."/>
            <person name="Alfaro M."/>
            <person name="Sun H."/>
            <person name="Tritt A."/>
            <person name="Yoshinaga Y."/>
            <person name="Zwiers L.-H."/>
            <person name="Turgeon B."/>
            <person name="Goodwin S."/>
            <person name="Spatafora J."/>
            <person name="Crous P."/>
            <person name="Grigoriev I."/>
        </authorList>
    </citation>
    <scope>NUCLEOTIDE SEQUENCE</scope>
    <source>
        <strain evidence="2">CBS 480.64</strain>
    </source>
</reference>
<accession>A0A6A7C482</accession>
<gene>
    <name evidence="2" type="ORF">K470DRAFT_22282</name>
</gene>
<dbReference type="EMBL" id="MU005968">
    <property type="protein sequence ID" value="KAF2862067.1"/>
    <property type="molecule type" value="Genomic_DNA"/>
</dbReference>
<dbReference type="Proteomes" id="UP000799421">
    <property type="component" value="Unassembled WGS sequence"/>
</dbReference>
<sequence>MSGSESLLVPYQEAFHHLASLSVRVTTPHPPPEERVAAGFWPHTQPSEEEYSDSNDDPDDGEEKMDAKSKSYEVSAEGGQTFAGQGRNLPAFLMHNRIKEFLDSELRDQSIKCAYAANQLRGPAQTWFVRTVSVQPILLQK</sequence>
<keyword evidence="3" id="KW-1185">Reference proteome</keyword>
<organism evidence="2 3">
    <name type="scientific">Piedraia hortae CBS 480.64</name>
    <dbReference type="NCBI Taxonomy" id="1314780"/>
    <lineage>
        <taxon>Eukaryota</taxon>
        <taxon>Fungi</taxon>
        <taxon>Dikarya</taxon>
        <taxon>Ascomycota</taxon>
        <taxon>Pezizomycotina</taxon>
        <taxon>Dothideomycetes</taxon>
        <taxon>Dothideomycetidae</taxon>
        <taxon>Capnodiales</taxon>
        <taxon>Piedraiaceae</taxon>
        <taxon>Piedraia</taxon>
    </lineage>
</organism>
<proteinExistence type="predicted"/>
<feature type="region of interest" description="Disordered" evidence="1">
    <location>
        <begin position="25"/>
        <end position="86"/>
    </location>
</feature>
<evidence type="ECO:0000313" key="2">
    <source>
        <dbReference type="EMBL" id="KAF2862067.1"/>
    </source>
</evidence>
<feature type="compositionally biased region" description="Acidic residues" evidence="1">
    <location>
        <begin position="47"/>
        <end position="63"/>
    </location>
</feature>